<comment type="function">
    <text evidence="13">DNA-dependent ATPase involved in processing of recombination intermediates, plays a role in repairing DNA breaks. Stimulates the branch migration of RecA-mediated strand transfer reactions, allowing the 3' invading strand to extend heteroduplex DNA faster. Binds ssDNA in the presence of ADP but not other nucleotides, has ATPase activity that is stimulated by ssDNA and various branched DNA structures, but inhibited by SSB. Does not have RecA's homology-searching function.</text>
</comment>
<dbReference type="GO" id="GO:0000725">
    <property type="term" value="P:recombinational repair"/>
    <property type="evidence" value="ECO:0007669"/>
    <property type="project" value="UniProtKB-UniRule"/>
</dbReference>
<evidence type="ECO:0000256" key="5">
    <source>
        <dbReference type="ARBA" id="ARBA00022801"/>
    </source>
</evidence>
<comment type="domain">
    <text evidence="11">The middle region has homology to RecA with ATPase motifs including the RadA KNRFG motif, while the C-terminus is homologous to Lon protease.</text>
</comment>
<dbReference type="PANTHER" id="PTHR32472:SF10">
    <property type="entry name" value="DNA REPAIR PROTEIN RADA-LIKE PROTEIN"/>
    <property type="match status" value="1"/>
</dbReference>
<dbReference type="PRINTS" id="PR01874">
    <property type="entry name" value="DNAREPAIRADA"/>
</dbReference>
<dbReference type="InterPro" id="IPR020588">
    <property type="entry name" value="RecA_ATP-bd"/>
</dbReference>
<dbReference type="SUPFAM" id="SSF54211">
    <property type="entry name" value="Ribosomal protein S5 domain 2-like"/>
    <property type="match status" value="1"/>
</dbReference>
<dbReference type="SMART" id="SM00382">
    <property type="entry name" value="AAA"/>
    <property type="match status" value="1"/>
</dbReference>
<evidence type="ECO:0000256" key="13">
    <source>
        <dbReference type="RuleBase" id="RU003555"/>
    </source>
</evidence>
<accession>A0A844FEJ7</accession>
<protein>
    <recommendedName>
        <fullName evidence="11 12">DNA repair protein RadA</fullName>
    </recommendedName>
</protein>
<dbReference type="GO" id="GO:0140664">
    <property type="term" value="F:ATP-dependent DNA damage sensor activity"/>
    <property type="evidence" value="ECO:0007669"/>
    <property type="project" value="InterPro"/>
</dbReference>
<evidence type="ECO:0000256" key="12">
    <source>
        <dbReference type="NCBIfam" id="TIGR00416"/>
    </source>
</evidence>
<dbReference type="GO" id="GO:0005829">
    <property type="term" value="C:cytosol"/>
    <property type="evidence" value="ECO:0007669"/>
    <property type="project" value="TreeGrafter"/>
</dbReference>
<keyword evidence="9 11" id="KW-0238">DNA-binding</keyword>
<dbReference type="GO" id="GO:0004176">
    <property type="term" value="F:ATP-dependent peptidase activity"/>
    <property type="evidence" value="ECO:0007669"/>
    <property type="project" value="InterPro"/>
</dbReference>
<dbReference type="Pfam" id="PF13481">
    <property type="entry name" value="AAA_25"/>
    <property type="match status" value="1"/>
</dbReference>
<dbReference type="GO" id="GO:0008270">
    <property type="term" value="F:zinc ion binding"/>
    <property type="evidence" value="ECO:0007669"/>
    <property type="project" value="UniProtKB-KW"/>
</dbReference>
<dbReference type="InterPro" id="IPR041166">
    <property type="entry name" value="Rubredoxin_2"/>
</dbReference>
<dbReference type="Gene3D" id="3.40.50.300">
    <property type="entry name" value="P-loop containing nucleotide triphosphate hydrolases"/>
    <property type="match status" value="1"/>
</dbReference>
<dbReference type="GO" id="GO:0003684">
    <property type="term" value="F:damaged DNA binding"/>
    <property type="evidence" value="ECO:0007669"/>
    <property type="project" value="InterPro"/>
</dbReference>
<dbReference type="Proteomes" id="UP000462760">
    <property type="component" value="Unassembled WGS sequence"/>
</dbReference>
<organism evidence="15 16">
    <name type="scientific">Anaerosalibacter bizertensis</name>
    <dbReference type="NCBI Taxonomy" id="932217"/>
    <lineage>
        <taxon>Bacteria</taxon>
        <taxon>Bacillati</taxon>
        <taxon>Bacillota</taxon>
        <taxon>Tissierellia</taxon>
        <taxon>Tissierellales</taxon>
        <taxon>Sporanaerobacteraceae</taxon>
        <taxon>Anaerosalibacter</taxon>
    </lineage>
</organism>
<dbReference type="NCBIfam" id="TIGR00416">
    <property type="entry name" value="sms"/>
    <property type="match status" value="1"/>
</dbReference>
<dbReference type="FunFam" id="3.40.50.300:FF:000050">
    <property type="entry name" value="DNA repair protein RadA"/>
    <property type="match status" value="1"/>
</dbReference>
<evidence type="ECO:0000256" key="3">
    <source>
        <dbReference type="ARBA" id="ARBA00022763"/>
    </source>
</evidence>
<evidence type="ECO:0000256" key="10">
    <source>
        <dbReference type="ARBA" id="ARBA00023204"/>
    </source>
</evidence>
<evidence type="ECO:0000256" key="8">
    <source>
        <dbReference type="ARBA" id="ARBA00023016"/>
    </source>
</evidence>
<dbReference type="HAMAP" id="MF_01498">
    <property type="entry name" value="RadA_bact"/>
    <property type="match status" value="1"/>
</dbReference>
<keyword evidence="10 11" id="KW-0234">DNA repair</keyword>
<dbReference type="InterPro" id="IPR008269">
    <property type="entry name" value="Lon_proteolytic"/>
</dbReference>
<evidence type="ECO:0000256" key="11">
    <source>
        <dbReference type="HAMAP-Rule" id="MF_01498"/>
    </source>
</evidence>
<dbReference type="RefSeq" id="WP_326831018.1">
    <property type="nucleotide sequence ID" value="NZ_VULR01000001.1"/>
</dbReference>
<gene>
    <name evidence="11 15" type="primary">radA</name>
    <name evidence="15" type="ORF">FYJ27_01515</name>
</gene>
<dbReference type="Pfam" id="PF05362">
    <property type="entry name" value="Lon_C"/>
    <property type="match status" value="1"/>
</dbReference>
<dbReference type="InterPro" id="IPR020568">
    <property type="entry name" value="Ribosomal_Su5_D2-typ_SF"/>
</dbReference>
<dbReference type="InterPro" id="IPR004504">
    <property type="entry name" value="DNA_repair_RadA"/>
</dbReference>
<feature type="region of interest" description="Lon-protease-like" evidence="11">
    <location>
        <begin position="348"/>
        <end position="452"/>
    </location>
</feature>
<dbReference type="InterPro" id="IPR027417">
    <property type="entry name" value="P-loop_NTPase"/>
</dbReference>
<dbReference type="AlphaFoldDB" id="A0A844FEJ7"/>
<dbReference type="InterPro" id="IPR003593">
    <property type="entry name" value="AAA+_ATPase"/>
</dbReference>
<comment type="function">
    <text evidence="11">Plays a role in repairing double-strand DNA breaks, probably involving stabilizing or processing branched DNA or blocked replication forks.</text>
</comment>
<evidence type="ECO:0000313" key="16">
    <source>
        <dbReference type="Proteomes" id="UP000462760"/>
    </source>
</evidence>
<keyword evidence="4 13" id="KW-0863">Zinc-finger</keyword>
<keyword evidence="2 11" id="KW-0547">Nucleotide-binding</keyword>
<keyword evidence="6 13" id="KW-0862">Zinc</keyword>
<evidence type="ECO:0000256" key="7">
    <source>
        <dbReference type="ARBA" id="ARBA00022840"/>
    </source>
</evidence>
<keyword evidence="8 11" id="KW-0346">Stress response</keyword>
<keyword evidence="1 11" id="KW-0479">Metal-binding</keyword>
<dbReference type="SUPFAM" id="SSF52540">
    <property type="entry name" value="P-loop containing nucleoside triphosphate hydrolases"/>
    <property type="match status" value="1"/>
</dbReference>
<keyword evidence="3 11" id="KW-0227">DNA damage</keyword>
<feature type="short sequence motif" description="RadA KNRFG motif" evidence="11">
    <location>
        <begin position="249"/>
        <end position="253"/>
    </location>
</feature>
<keyword evidence="7 11" id="KW-0067">ATP-binding</keyword>
<comment type="similarity">
    <text evidence="11 13">Belongs to the RecA family. RadA subfamily.</text>
</comment>
<evidence type="ECO:0000313" key="15">
    <source>
        <dbReference type="EMBL" id="MSS42417.1"/>
    </source>
</evidence>
<evidence type="ECO:0000256" key="9">
    <source>
        <dbReference type="ARBA" id="ARBA00023125"/>
    </source>
</evidence>
<evidence type="ECO:0000256" key="2">
    <source>
        <dbReference type="ARBA" id="ARBA00022741"/>
    </source>
</evidence>
<name>A0A844FEJ7_9FIRM</name>
<dbReference type="InterPro" id="IPR014721">
    <property type="entry name" value="Ribsml_uS5_D2-typ_fold_subgr"/>
</dbReference>
<dbReference type="GO" id="GO:0006508">
    <property type="term" value="P:proteolysis"/>
    <property type="evidence" value="ECO:0007669"/>
    <property type="project" value="InterPro"/>
</dbReference>
<evidence type="ECO:0000256" key="6">
    <source>
        <dbReference type="ARBA" id="ARBA00022833"/>
    </source>
</evidence>
<dbReference type="PROSITE" id="PS50162">
    <property type="entry name" value="RECA_2"/>
    <property type="match status" value="1"/>
</dbReference>
<dbReference type="CDD" id="cd01121">
    <property type="entry name" value="RadA_SMS_N"/>
    <property type="match status" value="1"/>
</dbReference>
<proteinExistence type="inferred from homology"/>
<dbReference type="PANTHER" id="PTHR32472">
    <property type="entry name" value="DNA REPAIR PROTEIN RADA"/>
    <property type="match status" value="1"/>
</dbReference>
<dbReference type="Pfam" id="PF18073">
    <property type="entry name" value="Zn_ribbon_LapB"/>
    <property type="match status" value="1"/>
</dbReference>
<comment type="caution">
    <text evidence="15">The sequence shown here is derived from an EMBL/GenBank/DDBJ whole genome shotgun (WGS) entry which is preliminary data.</text>
</comment>
<dbReference type="EMBL" id="VULR01000001">
    <property type="protein sequence ID" value="MSS42417.1"/>
    <property type="molecule type" value="Genomic_DNA"/>
</dbReference>
<evidence type="ECO:0000259" key="14">
    <source>
        <dbReference type="PROSITE" id="PS50162"/>
    </source>
</evidence>
<sequence>MAKTKTKFICQNCGYETYKWLGKCPSCNEWNSFAEEIYEKRKGIKKDLRDISVENLIDVKIDQEDRIKTSIEEMDRVLGGGVVKGSLILVGGDPGIGKSTLLIQIANNLSLRKLKVLYISGEESVKQIKIRAERLDLKSNKLYILSETNLDIIKGTIEKISPDILIIDSIQTVYNPDITSAPGSVSQVREGTHILMNIAKRKNIATFIVGHVTKDGSIAGPRVLEHMVDTVLYFEGEAYHSYRILRAIKNRFGSTNEIGMFEMRDVGLVEVENPSEVLISERPKNTSGTIVVPSLEGTRPMLVELQSLVSPTMFGMPRRAAMGIDYNRVTLMIAVLEKKIGYNMENYDVYANIVGGLKTKEPAIDLGIISSIASSYRDLPINSKLTVMGEVGLTGEVRRVSFIEKRIREAEKLGFNIAIIPKANMKDLNKIDGINIIGVNNVLETLDIVLEG</sequence>
<feature type="binding site" evidence="11">
    <location>
        <begin position="92"/>
        <end position="99"/>
    </location>
    <ligand>
        <name>ATP</name>
        <dbReference type="ChEBI" id="CHEBI:30616"/>
    </ligand>
</feature>
<feature type="domain" description="RecA family profile 1" evidence="14">
    <location>
        <begin position="63"/>
        <end position="212"/>
    </location>
</feature>
<evidence type="ECO:0000256" key="1">
    <source>
        <dbReference type="ARBA" id="ARBA00022723"/>
    </source>
</evidence>
<dbReference type="Gene3D" id="3.30.230.10">
    <property type="match status" value="1"/>
</dbReference>
<reference evidence="15 16" key="1">
    <citation type="submission" date="2019-08" db="EMBL/GenBank/DDBJ databases">
        <title>In-depth cultivation of the pig gut microbiome towards novel bacterial diversity and tailored functional studies.</title>
        <authorList>
            <person name="Wylensek D."/>
            <person name="Hitch T.C.A."/>
            <person name="Clavel T."/>
        </authorList>
    </citation>
    <scope>NUCLEOTIDE SEQUENCE [LARGE SCALE GENOMIC DNA]</scope>
    <source>
        <strain evidence="15 16">Med78-601-WT-4W-RMD-3</strain>
    </source>
</reference>
<evidence type="ECO:0000256" key="4">
    <source>
        <dbReference type="ARBA" id="ARBA00022771"/>
    </source>
</evidence>
<dbReference type="GO" id="GO:0005524">
    <property type="term" value="F:ATP binding"/>
    <property type="evidence" value="ECO:0007669"/>
    <property type="project" value="UniProtKB-UniRule"/>
</dbReference>
<keyword evidence="5" id="KW-0378">Hydrolase</keyword>
<dbReference type="GO" id="GO:0004252">
    <property type="term" value="F:serine-type endopeptidase activity"/>
    <property type="evidence" value="ECO:0007669"/>
    <property type="project" value="InterPro"/>
</dbReference>